<dbReference type="UniPathway" id="UPA00035">
    <property type="reaction ID" value="UER00042"/>
</dbReference>
<evidence type="ECO:0000313" key="12">
    <source>
        <dbReference type="Proteomes" id="UP000293719"/>
    </source>
</evidence>
<dbReference type="GO" id="GO:0000162">
    <property type="term" value="P:L-tryptophan biosynthetic process"/>
    <property type="evidence" value="ECO:0007669"/>
    <property type="project" value="UniProtKB-UniRule"/>
</dbReference>
<sequence length="225" mass="23152">MSLEIKICGLSTMDALLAATAGGASHAGFIFFAKSPRHVTPEMAAPLAARAREKGVQPVAVTVDADDSKLDAIVEAVQPAMLQLHGAESPGRVVDLKARYGLPVMKAFAVSVPADLDRLGPYAGVADRFLLDARPPRGSDLPGGNGVSFDWSLLERLPAGTPYMLSGGLNADNIAEALAIADPPGIDVSSGVESGPGVKDSALIEAFLLAVAEAQEDRRTAAVGV</sequence>
<keyword evidence="5 9" id="KW-0028">Amino-acid biosynthesis</keyword>
<evidence type="ECO:0000256" key="7">
    <source>
        <dbReference type="ARBA" id="ARBA00023141"/>
    </source>
</evidence>
<keyword evidence="8 9" id="KW-0413">Isomerase</keyword>
<dbReference type="EMBL" id="CP036532">
    <property type="protein sequence ID" value="QBK29367.1"/>
    <property type="molecule type" value="Genomic_DNA"/>
</dbReference>
<dbReference type="PANTHER" id="PTHR42894:SF1">
    <property type="entry name" value="N-(5'-PHOSPHORIBOSYL)ANTHRANILATE ISOMERASE"/>
    <property type="match status" value="1"/>
</dbReference>
<gene>
    <name evidence="9" type="primary">trpF</name>
    <name evidence="11" type="ORF">E0E05_01410</name>
</gene>
<dbReference type="EC" id="5.3.1.24" evidence="3 9"/>
<evidence type="ECO:0000256" key="6">
    <source>
        <dbReference type="ARBA" id="ARBA00022822"/>
    </source>
</evidence>
<dbReference type="HAMAP" id="MF_00135">
    <property type="entry name" value="PRAI"/>
    <property type="match status" value="1"/>
</dbReference>
<evidence type="ECO:0000313" key="11">
    <source>
        <dbReference type="EMBL" id="QBK29367.1"/>
    </source>
</evidence>
<dbReference type="Gene3D" id="3.20.20.70">
    <property type="entry name" value="Aldolase class I"/>
    <property type="match status" value="1"/>
</dbReference>
<name>A0A4P6UVX8_9HYPH</name>
<protein>
    <recommendedName>
        <fullName evidence="4 9">N-(5'-phosphoribosyl)anthranilate isomerase</fullName>
        <shortName evidence="9">PRAI</shortName>
        <ecNumber evidence="3 9">5.3.1.24</ecNumber>
    </recommendedName>
</protein>
<accession>A0A4P6UVX8</accession>
<dbReference type="GeneID" id="90765938"/>
<evidence type="ECO:0000259" key="10">
    <source>
        <dbReference type="Pfam" id="PF00697"/>
    </source>
</evidence>
<dbReference type="InterPro" id="IPR001240">
    <property type="entry name" value="PRAI_dom"/>
</dbReference>
<feature type="domain" description="N-(5'phosphoribosyl) anthranilate isomerase (PRAI)" evidence="10">
    <location>
        <begin position="5"/>
        <end position="208"/>
    </location>
</feature>
<dbReference type="AlphaFoldDB" id="A0A4P6UVX8"/>
<dbReference type="Pfam" id="PF00697">
    <property type="entry name" value="PRAI"/>
    <property type="match status" value="1"/>
</dbReference>
<dbReference type="Proteomes" id="UP000293719">
    <property type="component" value="Chromosome"/>
</dbReference>
<organism evidence="11 12">
    <name type="scientific">Roseitalea porphyridii</name>
    <dbReference type="NCBI Taxonomy" id="1852022"/>
    <lineage>
        <taxon>Bacteria</taxon>
        <taxon>Pseudomonadati</taxon>
        <taxon>Pseudomonadota</taxon>
        <taxon>Alphaproteobacteria</taxon>
        <taxon>Hyphomicrobiales</taxon>
        <taxon>Ahrensiaceae</taxon>
        <taxon>Roseitalea</taxon>
    </lineage>
</organism>
<reference evidence="11 12" key="1">
    <citation type="journal article" date="2017" name="Int. J. Syst. Evol. Microbiol.">
        <title>Roseitalea porphyridii gen. nov., sp. nov., isolated from a red alga, and reclassification of Hoeflea suaedae Chung et al. 2013 as Pseudohoeflea suaedae gen. nov., comb. nov.</title>
        <authorList>
            <person name="Hyeon J.W."/>
            <person name="Jeong S.E."/>
            <person name="Baek K."/>
            <person name="Jeon C.O."/>
        </authorList>
    </citation>
    <scope>NUCLEOTIDE SEQUENCE [LARGE SCALE GENOMIC DNA]</scope>
    <source>
        <strain evidence="11 12">MA7-20</strain>
    </source>
</reference>
<evidence type="ECO:0000256" key="1">
    <source>
        <dbReference type="ARBA" id="ARBA00001164"/>
    </source>
</evidence>
<comment type="pathway">
    <text evidence="2 9">Amino-acid biosynthesis; L-tryptophan biosynthesis; L-tryptophan from chorismate: step 3/5.</text>
</comment>
<dbReference type="RefSeq" id="WP_131615069.1">
    <property type="nucleotide sequence ID" value="NZ_CP036532.1"/>
</dbReference>
<evidence type="ECO:0000256" key="4">
    <source>
        <dbReference type="ARBA" id="ARBA00022272"/>
    </source>
</evidence>
<dbReference type="KEGG" id="rpod:E0E05_01410"/>
<dbReference type="GO" id="GO:0004640">
    <property type="term" value="F:phosphoribosylanthranilate isomerase activity"/>
    <property type="evidence" value="ECO:0007669"/>
    <property type="project" value="UniProtKB-UniRule"/>
</dbReference>
<dbReference type="InterPro" id="IPR011060">
    <property type="entry name" value="RibuloseP-bd_barrel"/>
</dbReference>
<comment type="similarity">
    <text evidence="9">Belongs to the TrpF family.</text>
</comment>
<dbReference type="CDD" id="cd00405">
    <property type="entry name" value="PRAI"/>
    <property type="match status" value="1"/>
</dbReference>
<dbReference type="NCBIfam" id="NF002295">
    <property type="entry name" value="PRK01222.1-1"/>
    <property type="match status" value="1"/>
</dbReference>
<comment type="catalytic activity">
    <reaction evidence="1 9">
        <text>N-(5-phospho-beta-D-ribosyl)anthranilate = 1-(2-carboxyphenylamino)-1-deoxy-D-ribulose 5-phosphate</text>
        <dbReference type="Rhea" id="RHEA:21540"/>
        <dbReference type="ChEBI" id="CHEBI:18277"/>
        <dbReference type="ChEBI" id="CHEBI:58613"/>
        <dbReference type="EC" id="5.3.1.24"/>
    </reaction>
</comment>
<evidence type="ECO:0000256" key="9">
    <source>
        <dbReference type="HAMAP-Rule" id="MF_00135"/>
    </source>
</evidence>
<dbReference type="SUPFAM" id="SSF51366">
    <property type="entry name" value="Ribulose-phoshate binding barrel"/>
    <property type="match status" value="1"/>
</dbReference>
<evidence type="ECO:0000256" key="8">
    <source>
        <dbReference type="ARBA" id="ARBA00023235"/>
    </source>
</evidence>
<keyword evidence="6 9" id="KW-0822">Tryptophan biosynthesis</keyword>
<proteinExistence type="inferred from homology"/>
<dbReference type="InterPro" id="IPR044643">
    <property type="entry name" value="TrpF_fam"/>
</dbReference>
<keyword evidence="12" id="KW-1185">Reference proteome</keyword>
<dbReference type="PANTHER" id="PTHR42894">
    <property type="entry name" value="N-(5'-PHOSPHORIBOSYL)ANTHRANILATE ISOMERASE"/>
    <property type="match status" value="1"/>
</dbReference>
<evidence type="ECO:0000256" key="2">
    <source>
        <dbReference type="ARBA" id="ARBA00004664"/>
    </source>
</evidence>
<evidence type="ECO:0000256" key="5">
    <source>
        <dbReference type="ARBA" id="ARBA00022605"/>
    </source>
</evidence>
<dbReference type="InterPro" id="IPR013785">
    <property type="entry name" value="Aldolase_TIM"/>
</dbReference>
<evidence type="ECO:0000256" key="3">
    <source>
        <dbReference type="ARBA" id="ARBA00012572"/>
    </source>
</evidence>
<keyword evidence="7 9" id="KW-0057">Aromatic amino acid biosynthesis</keyword>
<dbReference type="OrthoDB" id="9796196at2"/>